<gene>
    <name evidence="1" type="ORF">FKX85_15775</name>
</gene>
<dbReference type="Proteomes" id="UP000316614">
    <property type="component" value="Chromosome"/>
</dbReference>
<dbReference type="OrthoDB" id="9799891at2"/>
<dbReference type="RefSeq" id="WP_141615654.1">
    <property type="nucleotide sequence ID" value="NZ_CP041253.1"/>
</dbReference>
<dbReference type="PANTHER" id="PTHR38009:SF1">
    <property type="entry name" value="CONSERVED HYPOTHETICAL PHAGE TAIL PROTEIN"/>
    <property type="match status" value="1"/>
</dbReference>
<protein>
    <submittedName>
        <fullName evidence="1">Phage tail protein</fullName>
    </submittedName>
</protein>
<dbReference type="AlphaFoldDB" id="A0A514CKV0"/>
<name>A0A514CKV0_9BACT</name>
<sequence length="153" mass="17729">METFYPPSSFHFQVSFSQKGDQFSKKKDHAFQSVSGLSVDIDTEEFAEGGENRFKHKFPVKTKYPNLVLKRGLLVDSELISWCRDAIENFVFQPLDVTVSLLNEEHEPLISWNIVHAYPVKWSVEDFNAEESKLAIESLELAYNYFTKITKEN</sequence>
<dbReference type="InterPro" id="IPR011747">
    <property type="entry name" value="CHP02241"/>
</dbReference>
<keyword evidence="2" id="KW-1185">Reference proteome</keyword>
<evidence type="ECO:0000313" key="1">
    <source>
        <dbReference type="EMBL" id="QDH80420.1"/>
    </source>
</evidence>
<accession>A0A514CKV0</accession>
<dbReference type="Pfam" id="PF06841">
    <property type="entry name" value="Phage_T4_gp19"/>
    <property type="match status" value="1"/>
</dbReference>
<dbReference type="NCBIfam" id="TIGR02241">
    <property type="entry name" value="conserved hypothetical phage tail region protein"/>
    <property type="match status" value="1"/>
</dbReference>
<proteinExistence type="predicted"/>
<dbReference type="PANTHER" id="PTHR38009">
    <property type="entry name" value="CONSERVED HYPOTHETICAL PHAGE TAIL PROTEIN"/>
    <property type="match status" value="1"/>
</dbReference>
<dbReference type="EMBL" id="CP041253">
    <property type="protein sequence ID" value="QDH80420.1"/>
    <property type="molecule type" value="Genomic_DNA"/>
</dbReference>
<dbReference type="GO" id="GO:0005198">
    <property type="term" value="F:structural molecule activity"/>
    <property type="evidence" value="ECO:0007669"/>
    <property type="project" value="InterPro"/>
</dbReference>
<reference evidence="1 2" key="1">
    <citation type="submission" date="2019-06" db="EMBL/GenBank/DDBJ databases">
        <title>Echinicola alkalisoli sp. nov. isolated from saline soil.</title>
        <authorList>
            <person name="Sun J.-Q."/>
            <person name="Xu L."/>
        </authorList>
    </citation>
    <scope>NUCLEOTIDE SEQUENCE [LARGE SCALE GENOMIC DNA]</scope>
    <source>
        <strain evidence="1 2">LN3S3</strain>
    </source>
</reference>
<dbReference type="KEGG" id="echi:FKX85_15775"/>
<evidence type="ECO:0000313" key="2">
    <source>
        <dbReference type="Proteomes" id="UP000316614"/>
    </source>
</evidence>
<organism evidence="1 2">
    <name type="scientific">Echinicola soli</name>
    <dbReference type="NCBI Taxonomy" id="2591634"/>
    <lineage>
        <taxon>Bacteria</taxon>
        <taxon>Pseudomonadati</taxon>
        <taxon>Bacteroidota</taxon>
        <taxon>Cytophagia</taxon>
        <taxon>Cytophagales</taxon>
        <taxon>Cyclobacteriaceae</taxon>
        <taxon>Echinicola</taxon>
    </lineage>
</organism>
<dbReference type="InterPro" id="IPR010667">
    <property type="entry name" value="Phage_T4_Gp19"/>
</dbReference>